<organism evidence="3 4">
    <name type="scientific">Myroides phaeus</name>
    <dbReference type="NCBI Taxonomy" id="702745"/>
    <lineage>
        <taxon>Bacteria</taxon>
        <taxon>Pseudomonadati</taxon>
        <taxon>Bacteroidota</taxon>
        <taxon>Flavobacteriia</taxon>
        <taxon>Flavobacteriales</taxon>
        <taxon>Flavobacteriaceae</taxon>
        <taxon>Myroides</taxon>
    </lineage>
</organism>
<feature type="signal peptide" evidence="2">
    <location>
        <begin position="1"/>
        <end position="19"/>
    </location>
</feature>
<name>A0A1G8C0I2_9FLAO</name>
<keyword evidence="2" id="KW-0732">Signal</keyword>
<feature type="chain" id="PRO_5017377474" description="DUF3098 domain-containing protein" evidence="2">
    <location>
        <begin position="20"/>
        <end position="61"/>
    </location>
</feature>
<keyword evidence="1" id="KW-0472">Membrane</keyword>
<protein>
    <recommendedName>
        <fullName evidence="5">DUF3098 domain-containing protein</fullName>
    </recommendedName>
</protein>
<evidence type="ECO:0000313" key="3">
    <source>
        <dbReference type="EMBL" id="SDH38966.1"/>
    </source>
</evidence>
<dbReference type="EMBL" id="FNDQ01000003">
    <property type="protein sequence ID" value="SDH38966.1"/>
    <property type="molecule type" value="Genomic_DNA"/>
</dbReference>
<dbReference type="InterPro" id="IPR021448">
    <property type="entry name" value="DUF3098"/>
</dbReference>
<evidence type="ECO:0000313" key="4">
    <source>
        <dbReference type="Proteomes" id="UP000243588"/>
    </source>
</evidence>
<reference evidence="4" key="1">
    <citation type="submission" date="2016-10" db="EMBL/GenBank/DDBJ databases">
        <authorList>
            <person name="Varghese N."/>
            <person name="Submissions S."/>
        </authorList>
    </citation>
    <scope>NUCLEOTIDE SEQUENCE [LARGE SCALE GENOMIC DNA]</scope>
    <source>
        <strain evidence="4">DSM 23313</strain>
    </source>
</reference>
<accession>A0A1G8C0I2</accession>
<dbReference type="Proteomes" id="UP000243588">
    <property type="component" value="Unassembled WGS sequence"/>
</dbReference>
<dbReference type="Pfam" id="PF11297">
    <property type="entry name" value="DUF3098"/>
    <property type="match status" value="1"/>
</dbReference>
<dbReference type="AlphaFoldDB" id="A0A1G8C0I2"/>
<proteinExistence type="predicted"/>
<evidence type="ECO:0000256" key="1">
    <source>
        <dbReference type="SAM" id="Phobius"/>
    </source>
</evidence>
<evidence type="ECO:0008006" key="5">
    <source>
        <dbReference type="Google" id="ProtNLM"/>
    </source>
</evidence>
<keyword evidence="4" id="KW-1185">Reference proteome</keyword>
<dbReference type="STRING" id="702745.SAMN05421818_10360"/>
<evidence type="ECO:0000256" key="2">
    <source>
        <dbReference type="SAM" id="SignalP"/>
    </source>
</evidence>
<keyword evidence="1" id="KW-1133">Transmembrane helix</keyword>
<keyword evidence="1" id="KW-0812">Transmembrane</keyword>
<sequence>MLIISLIVIALSFVLMAGAANDDPTQFNEDIYSFRRIHLAPTVFFIGIGLAVYSIFKKENK</sequence>
<gene>
    <name evidence="3" type="ORF">SAMN05421818_10360</name>
</gene>
<feature type="transmembrane region" description="Helical" evidence="1">
    <location>
        <begin position="38"/>
        <end position="56"/>
    </location>
</feature>